<dbReference type="AlphaFoldDB" id="A0A561U2S3"/>
<keyword evidence="1" id="KW-0472">Membrane</keyword>
<keyword evidence="1" id="KW-0812">Transmembrane</keyword>
<comment type="caution">
    <text evidence="2">The sequence shown here is derived from an EMBL/GenBank/DDBJ whole genome shotgun (WGS) entry which is preliminary data.</text>
</comment>
<reference evidence="2 3" key="1">
    <citation type="submission" date="2019-06" db="EMBL/GenBank/DDBJ databases">
        <title>Sequencing the genomes of 1000 actinobacteria strains.</title>
        <authorList>
            <person name="Klenk H.-P."/>
        </authorList>
    </citation>
    <scope>NUCLEOTIDE SEQUENCE [LARGE SCALE GENOMIC DNA]</scope>
    <source>
        <strain evidence="2 3">DSM 46699</strain>
    </source>
</reference>
<dbReference type="EMBL" id="VIWX01000005">
    <property type="protein sequence ID" value="TWF93653.1"/>
    <property type="molecule type" value="Genomic_DNA"/>
</dbReference>
<evidence type="ECO:0000256" key="1">
    <source>
        <dbReference type="SAM" id="Phobius"/>
    </source>
</evidence>
<feature type="transmembrane region" description="Helical" evidence="1">
    <location>
        <begin position="81"/>
        <end position="100"/>
    </location>
</feature>
<gene>
    <name evidence="2" type="ORF">FHU35_15507</name>
</gene>
<organism evidence="2 3">
    <name type="scientific">Saccharopolyspora dendranthemae</name>
    <dbReference type="NCBI Taxonomy" id="1181886"/>
    <lineage>
        <taxon>Bacteria</taxon>
        <taxon>Bacillati</taxon>
        <taxon>Actinomycetota</taxon>
        <taxon>Actinomycetes</taxon>
        <taxon>Pseudonocardiales</taxon>
        <taxon>Pseudonocardiaceae</taxon>
        <taxon>Saccharopolyspora</taxon>
    </lineage>
</organism>
<sequence>MRFLAALTALLATAVGAGALLVANSALSPVLIGGPGSICPQPDCALGAGLWLIAGAVAVVLVAFLAGFLRAAERPVRRGLWIALWCTLIYLLESVVIWILI</sequence>
<evidence type="ECO:0000313" key="3">
    <source>
        <dbReference type="Proteomes" id="UP000316184"/>
    </source>
</evidence>
<keyword evidence="1" id="KW-1133">Transmembrane helix</keyword>
<keyword evidence="3" id="KW-1185">Reference proteome</keyword>
<name>A0A561U2S3_9PSEU</name>
<protein>
    <submittedName>
        <fullName evidence="2">Uncharacterized protein</fullName>
    </submittedName>
</protein>
<proteinExistence type="predicted"/>
<evidence type="ECO:0000313" key="2">
    <source>
        <dbReference type="EMBL" id="TWF93653.1"/>
    </source>
</evidence>
<feature type="transmembrane region" description="Helical" evidence="1">
    <location>
        <begin position="50"/>
        <end position="69"/>
    </location>
</feature>
<accession>A0A561U2S3</accession>
<dbReference type="RefSeq" id="WP_145743595.1">
    <property type="nucleotide sequence ID" value="NZ_VIWX01000005.1"/>
</dbReference>
<dbReference type="Proteomes" id="UP000316184">
    <property type="component" value="Unassembled WGS sequence"/>
</dbReference>